<dbReference type="Proteomes" id="UP001497382">
    <property type="component" value="Unassembled WGS sequence"/>
</dbReference>
<accession>A0AAV1ZP00</accession>
<gene>
    <name evidence="1" type="ORF">LARSCL_LOCUS6642</name>
</gene>
<reference evidence="1 2" key="1">
    <citation type="submission" date="2024-04" db="EMBL/GenBank/DDBJ databases">
        <authorList>
            <person name="Rising A."/>
            <person name="Reimegard J."/>
            <person name="Sonavane S."/>
            <person name="Akerstrom W."/>
            <person name="Nylinder S."/>
            <person name="Hedman E."/>
            <person name="Kallberg Y."/>
        </authorList>
    </citation>
    <scope>NUCLEOTIDE SEQUENCE [LARGE SCALE GENOMIC DNA]</scope>
</reference>
<comment type="caution">
    <text evidence="1">The sequence shown here is derived from an EMBL/GenBank/DDBJ whole genome shotgun (WGS) entry which is preliminary data.</text>
</comment>
<feature type="non-terminal residue" evidence="1">
    <location>
        <position position="72"/>
    </location>
</feature>
<dbReference type="AlphaFoldDB" id="A0AAV1ZP00"/>
<keyword evidence="2" id="KW-1185">Reference proteome</keyword>
<evidence type="ECO:0000313" key="1">
    <source>
        <dbReference type="EMBL" id="CAL1272893.1"/>
    </source>
</evidence>
<evidence type="ECO:0000313" key="2">
    <source>
        <dbReference type="Proteomes" id="UP001497382"/>
    </source>
</evidence>
<dbReference type="EMBL" id="CAXIEN010000064">
    <property type="protein sequence ID" value="CAL1272893.1"/>
    <property type="molecule type" value="Genomic_DNA"/>
</dbReference>
<organism evidence="1 2">
    <name type="scientific">Larinioides sclopetarius</name>
    <dbReference type="NCBI Taxonomy" id="280406"/>
    <lineage>
        <taxon>Eukaryota</taxon>
        <taxon>Metazoa</taxon>
        <taxon>Ecdysozoa</taxon>
        <taxon>Arthropoda</taxon>
        <taxon>Chelicerata</taxon>
        <taxon>Arachnida</taxon>
        <taxon>Araneae</taxon>
        <taxon>Araneomorphae</taxon>
        <taxon>Entelegynae</taxon>
        <taxon>Araneoidea</taxon>
        <taxon>Araneidae</taxon>
        <taxon>Larinioides</taxon>
    </lineage>
</organism>
<sequence length="72" mass="8138">MDKTGLWKDKDKGQILRILADIRQARGGDSDCQVHNEGQGTLSAKEAIIYFKTVKEFLSKNENEGQEKSLQK</sequence>
<protein>
    <submittedName>
        <fullName evidence="1">Uncharacterized protein</fullName>
    </submittedName>
</protein>
<proteinExistence type="predicted"/>
<name>A0AAV1ZP00_9ARAC</name>